<feature type="compositionally biased region" description="Polar residues" evidence="1">
    <location>
        <begin position="204"/>
        <end position="218"/>
    </location>
</feature>
<dbReference type="HOGENOM" id="CLU_010065_0_0_1"/>
<evidence type="ECO:0000313" key="4">
    <source>
        <dbReference type="Proteomes" id="UP000000689"/>
    </source>
</evidence>
<reference evidence="3 4" key="1">
    <citation type="journal article" date="2011" name="Proc. Natl. Acad. Sci. U.S.A.">
        <title>Evolutionary erosion of yeast sex chromosomes by mating-type switching accidents.</title>
        <authorList>
            <person name="Gordon J.L."/>
            <person name="Armisen D."/>
            <person name="Proux-Wera E."/>
            <person name="Oheigeartaigh S.S."/>
            <person name="Byrne K.P."/>
            <person name="Wolfe K.H."/>
        </authorList>
    </citation>
    <scope>NUCLEOTIDE SEQUENCE [LARGE SCALE GENOMIC DNA]</scope>
    <source>
        <strain evidence="4">ATCC 10597 / BCRC 20456 / CBS 421 / NBRC 0211 / NRRL Y-12639</strain>
    </source>
</reference>
<dbReference type="RefSeq" id="XP_003668945.1">
    <property type="nucleotide sequence ID" value="XM_003668897.1"/>
</dbReference>
<name>G0W7E1_NAUDC</name>
<dbReference type="STRING" id="1071378.G0W7E1"/>
<protein>
    <recommendedName>
        <fullName evidence="2">STB6-like N-terminal domain-containing protein</fullName>
    </recommendedName>
</protein>
<dbReference type="OrthoDB" id="19806at2759"/>
<dbReference type="eggNOG" id="ENOG502QT8Q">
    <property type="taxonomic scope" value="Eukaryota"/>
</dbReference>
<feature type="region of interest" description="Disordered" evidence="1">
    <location>
        <begin position="1"/>
        <end position="26"/>
    </location>
</feature>
<sequence length="817" mass="94133">MTTDSPELNHYTTTERSESHSSSKKLELQPTVPLVSFIFPDMRALHRLNIQSSENPPYEVVKIHGFEIYIVEQWTAERSFSTVITSYTGNSQDEITAVRILLPENPEFWPGNFKKYYQELISISQPKIIKNSTLFITNLSVVPSSLYLIHVECGDIREVWENFKVNFNLKRLHCGGRQGLLLNGVSTAALEKFSQLYKIPIKTQNTGSKQRQQQQPNDLQAGIGEDHGLQEGKPAKVSSDVFCAKKHTSPVVELITIIQLSLSYFGLFNFKIHKSGLLCEETKRAIDRWWEIYGKTYMGIAKPRNETTMGPTTVTSIISLVLSCYFKLMVEDCISAKDPFQETEMYSGIYTFQKKNGLAKHHKLLYFDPETLESLFEISAKSSNTDIFKFKRVVKSRVQDMAGKGNFMQLSNDILTSDLDVLVNNIHGGALGLLWKGKGKCVRDLNNGWKKKRFTELDFNHGNLDEVLKKQELYLDKLKIDETILRKQSPEKFKSSDLSPDDPLFQSKNEHDGSGKELQGLKSQNGSNSLLSISSMFCNYDRSKYLRSHDTNVQYQAEFYRRKSYPFINDQTEIAAYQDSIGEYRLNLHRSNSLSEASTAIEIWDLPFDSSVVKMARDLLKVKVRLHKQEQQKTRDKIVNLCDGENAGIEDEKFSSSLHQLHLEFTSCSKKADKFNETQSKLENKHNYLLKEMQELNSLTSKLKYNVRLLNTRMRDVQDSVNEFDNKLNVYRKLLLKQGPNMTLAIETVDNDIEFDKCLRNLIHAEKTKYGGICLRVLRKDFLNQLSKNLFSWSEWLYHKFFYKTEFAEAPTSELYN</sequence>
<feature type="region of interest" description="Disordered" evidence="1">
    <location>
        <begin position="204"/>
        <end position="225"/>
    </location>
</feature>
<accession>G0W7E1</accession>
<dbReference type="PANTHER" id="PTHR31011">
    <property type="entry name" value="PROTEIN STB2-RELATED"/>
    <property type="match status" value="1"/>
</dbReference>
<dbReference type="InterPro" id="IPR038919">
    <property type="entry name" value="STB2/STB2"/>
</dbReference>
<proteinExistence type="predicted"/>
<dbReference type="GeneID" id="11496748"/>
<feature type="domain" description="STB6-like N-terminal" evidence="2">
    <location>
        <begin position="36"/>
        <end position="172"/>
    </location>
</feature>
<evidence type="ECO:0000259" key="2">
    <source>
        <dbReference type="Pfam" id="PF25995"/>
    </source>
</evidence>
<dbReference type="Proteomes" id="UP000000689">
    <property type="component" value="Chromosome 3"/>
</dbReference>
<dbReference type="OMA" id="GDIREVW"/>
<dbReference type="Pfam" id="PF25995">
    <property type="entry name" value="STB6_N"/>
    <property type="match status" value="1"/>
</dbReference>
<dbReference type="PANTHER" id="PTHR31011:SF2">
    <property type="entry name" value="PROTEIN STB2-RELATED"/>
    <property type="match status" value="1"/>
</dbReference>
<evidence type="ECO:0000313" key="3">
    <source>
        <dbReference type="EMBL" id="CCD23702.1"/>
    </source>
</evidence>
<dbReference type="AlphaFoldDB" id="G0W7E1"/>
<evidence type="ECO:0000256" key="1">
    <source>
        <dbReference type="SAM" id="MobiDB-lite"/>
    </source>
</evidence>
<dbReference type="InterPro" id="IPR059025">
    <property type="entry name" value="STB6_N"/>
</dbReference>
<keyword evidence="4" id="KW-1185">Reference proteome</keyword>
<dbReference type="GO" id="GO:0070822">
    <property type="term" value="C:Sin3-type complex"/>
    <property type="evidence" value="ECO:0007669"/>
    <property type="project" value="TreeGrafter"/>
</dbReference>
<feature type="compositionally biased region" description="Polar residues" evidence="1">
    <location>
        <begin position="1"/>
        <end position="12"/>
    </location>
</feature>
<dbReference type="EMBL" id="HE580269">
    <property type="protein sequence ID" value="CCD23702.1"/>
    <property type="molecule type" value="Genomic_DNA"/>
</dbReference>
<feature type="region of interest" description="Disordered" evidence="1">
    <location>
        <begin position="491"/>
        <end position="525"/>
    </location>
</feature>
<gene>
    <name evidence="3" type="primary">NDAI0C00410</name>
    <name evidence="3" type="ordered locus">NDAI_0C00410</name>
</gene>
<dbReference type="KEGG" id="ndi:NDAI_0C00410"/>
<feature type="compositionally biased region" description="Basic and acidic residues" evidence="1">
    <location>
        <begin position="13"/>
        <end position="26"/>
    </location>
</feature>
<organism evidence="3 4">
    <name type="scientific">Naumovozyma dairenensis (strain ATCC 10597 / BCRC 20456 / CBS 421 / NBRC 0211 / NRRL Y-12639)</name>
    <name type="common">Saccharomyces dairenensis</name>
    <dbReference type="NCBI Taxonomy" id="1071378"/>
    <lineage>
        <taxon>Eukaryota</taxon>
        <taxon>Fungi</taxon>
        <taxon>Dikarya</taxon>
        <taxon>Ascomycota</taxon>
        <taxon>Saccharomycotina</taxon>
        <taxon>Saccharomycetes</taxon>
        <taxon>Saccharomycetales</taxon>
        <taxon>Saccharomycetaceae</taxon>
        <taxon>Naumovozyma</taxon>
    </lineage>
</organism>